<dbReference type="PANTHER" id="PTHR33307">
    <property type="entry name" value="ALPHA-RHAMNOSIDASE (EUROFUNG)"/>
    <property type="match status" value="1"/>
</dbReference>
<dbReference type="AlphaFoldDB" id="A0A9D2EGF4"/>
<evidence type="ECO:0000259" key="4">
    <source>
        <dbReference type="Pfam" id="PF17389"/>
    </source>
</evidence>
<dbReference type="GO" id="GO:0030596">
    <property type="term" value="F:alpha-L-rhamnosidase activity"/>
    <property type="evidence" value="ECO:0007669"/>
    <property type="project" value="UniProtKB-EC"/>
</dbReference>
<dbReference type="Gene3D" id="1.50.10.10">
    <property type="match status" value="1"/>
</dbReference>
<dbReference type="InterPro" id="IPR035398">
    <property type="entry name" value="Bac_rhamnosid_C"/>
</dbReference>
<feature type="domain" description="Alpha-L-rhamnosidase six-hairpin glycosidase" evidence="4">
    <location>
        <begin position="48"/>
        <end position="299"/>
    </location>
</feature>
<dbReference type="InterPro" id="IPR012341">
    <property type="entry name" value="6hp_glycosidase-like_sf"/>
</dbReference>
<dbReference type="Pfam" id="PF17389">
    <property type="entry name" value="Bac_rhamnosid6H"/>
    <property type="match status" value="1"/>
</dbReference>
<dbReference type="InterPro" id="IPR016007">
    <property type="entry name" value="Alpha_rhamnosid"/>
</dbReference>
<evidence type="ECO:0000259" key="5">
    <source>
        <dbReference type="Pfam" id="PF17390"/>
    </source>
</evidence>
<keyword evidence="3" id="KW-0378">Hydrolase</keyword>
<protein>
    <recommendedName>
        <fullName evidence="2">alpha-L-rhamnosidase</fullName>
        <ecNumber evidence="2">3.2.1.40</ecNumber>
    </recommendedName>
</protein>
<dbReference type="EC" id="3.2.1.40" evidence="2"/>
<evidence type="ECO:0000256" key="3">
    <source>
        <dbReference type="ARBA" id="ARBA00022801"/>
    </source>
</evidence>
<reference evidence="6" key="2">
    <citation type="submission" date="2021-04" db="EMBL/GenBank/DDBJ databases">
        <authorList>
            <person name="Gilroy R."/>
        </authorList>
    </citation>
    <scope>NUCLEOTIDE SEQUENCE</scope>
    <source>
        <strain evidence="6">ChiGjej4B4-7305</strain>
    </source>
</reference>
<comment type="caution">
    <text evidence="6">The sequence shown here is derived from an EMBL/GenBank/DDBJ whole genome shotgun (WGS) entry which is preliminary data.</text>
</comment>
<dbReference type="InterPro" id="IPR035396">
    <property type="entry name" value="Bac_rhamnosid6H"/>
</dbReference>
<proteinExistence type="predicted"/>
<feature type="non-terminal residue" evidence="6">
    <location>
        <position position="1"/>
    </location>
</feature>
<dbReference type="GO" id="GO:0005975">
    <property type="term" value="P:carbohydrate metabolic process"/>
    <property type="evidence" value="ECO:0007669"/>
    <property type="project" value="InterPro"/>
</dbReference>
<dbReference type="SUPFAM" id="SSF48208">
    <property type="entry name" value="Six-hairpin glycosidases"/>
    <property type="match status" value="1"/>
</dbReference>
<evidence type="ECO:0000256" key="2">
    <source>
        <dbReference type="ARBA" id="ARBA00012652"/>
    </source>
</evidence>
<evidence type="ECO:0000313" key="6">
    <source>
        <dbReference type="EMBL" id="HIZ37288.1"/>
    </source>
</evidence>
<sequence>IEVTGSDVYVDTAVRERGPYEGDMWVNQLSQYAVGGGLALARYSGEYLTRRPTWPSEYQLMPVLCGWVDYLATGDDRQLHTDYEHWRRSTFAHELDQLGLVRRDNPRTGWGRDLVDWPPTYRDGHVFGDVNTVLNAFQCAAYEALARVAEVLGKSDDHALCTARAATMRAAITEHLLDRDRGRYRDGEAIEHSSQHSTVMPVALGLAPPEELARLGHTLVGQGVRTSIYAVQFLLDALYLAGEDDAALKVMTSHGAPGWIDVMDRLGATLTPEAWDPEQKPNMTFSHAWGTAPANVIARHLVGVQVVEPGAARVTIRPQPGTLSWFDAVVPTIRGPVAVAMSQDDEVRRLTVRLPANMVGTVQAPMSWVASGEEPPVRECGPGVTELAVPVAGSWS</sequence>
<dbReference type="Pfam" id="PF17390">
    <property type="entry name" value="Bac_rhamnosid_C"/>
    <property type="match status" value="1"/>
</dbReference>
<comment type="catalytic activity">
    <reaction evidence="1">
        <text>Hydrolysis of terminal non-reducing alpha-L-rhamnose residues in alpha-L-rhamnosides.</text>
        <dbReference type="EC" id="3.2.1.40"/>
    </reaction>
</comment>
<gene>
    <name evidence="6" type="ORF">H9815_16045</name>
</gene>
<evidence type="ECO:0000256" key="1">
    <source>
        <dbReference type="ARBA" id="ARBA00001445"/>
    </source>
</evidence>
<feature type="domain" description="Alpha-L-rhamnosidase C-terminal" evidence="5">
    <location>
        <begin position="303"/>
        <end position="366"/>
    </location>
</feature>
<dbReference type="InterPro" id="IPR008928">
    <property type="entry name" value="6-hairpin_glycosidase_sf"/>
</dbReference>
<dbReference type="PANTHER" id="PTHR33307:SF6">
    <property type="entry name" value="ALPHA-RHAMNOSIDASE (EUROFUNG)-RELATED"/>
    <property type="match status" value="1"/>
</dbReference>
<dbReference type="Proteomes" id="UP000824037">
    <property type="component" value="Unassembled WGS sequence"/>
</dbReference>
<dbReference type="EMBL" id="DXBY01000277">
    <property type="protein sequence ID" value="HIZ37288.1"/>
    <property type="molecule type" value="Genomic_DNA"/>
</dbReference>
<reference evidence="6" key="1">
    <citation type="journal article" date="2021" name="PeerJ">
        <title>Extensive microbial diversity within the chicken gut microbiome revealed by metagenomics and culture.</title>
        <authorList>
            <person name="Gilroy R."/>
            <person name="Ravi A."/>
            <person name="Getino M."/>
            <person name="Pursley I."/>
            <person name="Horton D.L."/>
            <person name="Alikhan N.F."/>
            <person name="Baker D."/>
            <person name="Gharbi K."/>
            <person name="Hall N."/>
            <person name="Watson M."/>
            <person name="Adriaenssens E.M."/>
            <person name="Foster-Nyarko E."/>
            <person name="Jarju S."/>
            <person name="Secka A."/>
            <person name="Antonio M."/>
            <person name="Oren A."/>
            <person name="Chaudhuri R.R."/>
            <person name="La Ragione R."/>
            <person name="Hildebrand F."/>
            <person name="Pallen M.J."/>
        </authorList>
    </citation>
    <scope>NUCLEOTIDE SEQUENCE</scope>
    <source>
        <strain evidence="6">ChiGjej4B4-7305</strain>
    </source>
</reference>
<dbReference type="Gene3D" id="2.60.420.10">
    <property type="entry name" value="Maltose phosphorylase, domain 3"/>
    <property type="match status" value="1"/>
</dbReference>
<accession>A0A9D2EGF4</accession>
<name>A0A9D2EGF4_9MICO</name>
<organism evidence="6 7">
    <name type="scientific">Candidatus Ruania gallistercoris</name>
    <dbReference type="NCBI Taxonomy" id="2838746"/>
    <lineage>
        <taxon>Bacteria</taxon>
        <taxon>Bacillati</taxon>
        <taxon>Actinomycetota</taxon>
        <taxon>Actinomycetes</taxon>
        <taxon>Micrococcales</taxon>
        <taxon>Ruaniaceae</taxon>
        <taxon>Ruania</taxon>
    </lineage>
</organism>
<evidence type="ECO:0000313" key="7">
    <source>
        <dbReference type="Proteomes" id="UP000824037"/>
    </source>
</evidence>